<evidence type="ECO:0000256" key="2">
    <source>
        <dbReference type="ARBA" id="ARBA00004275"/>
    </source>
</evidence>
<keyword evidence="8" id="KW-0560">Oxidoreductase</keyword>
<evidence type="ECO:0000256" key="8">
    <source>
        <dbReference type="ARBA" id="ARBA00023002"/>
    </source>
</evidence>
<evidence type="ECO:0000256" key="3">
    <source>
        <dbReference type="ARBA" id="ARBA00004846"/>
    </source>
</evidence>
<dbReference type="GO" id="GO:0055088">
    <property type="term" value="P:lipid homeostasis"/>
    <property type="evidence" value="ECO:0007669"/>
    <property type="project" value="TreeGrafter"/>
</dbReference>
<dbReference type="InterPro" id="IPR029320">
    <property type="entry name" value="Acyl-CoA_ox_N"/>
</dbReference>
<dbReference type="FunFam" id="1.20.140.10:FF:000005">
    <property type="entry name" value="Acyl-coenzyme A oxidase"/>
    <property type="match status" value="1"/>
</dbReference>
<dbReference type="GO" id="GO:0033540">
    <property type="term" value="P:fatty acid beta-oxidation using acyl-CoA oxidase"/>
    <property type="evidence" value="ECO:0007669"/>
    <property type="project" value="TreeGrafter"/>
</dbReference>
<keyword evidence="10" id="KW-0576">Peroxisome</keyword>
<dbReference type="GO" id="GO:0071949">
    <property type="term" value="F:FAD binding"/>
    <property type="evidence" value="ECO:0007669"/>
    <property type="project" value="InterPro"/>
</dbReference>
<keyword evidence="14" id="KW-1185">Reference proteome</keyword>
<evidence type="ECO:0000256" key="4">
    <source>
        <dbReference type="ARBA" id="ARBA00006288"/>
    </source>
</evidence>
<dbReference type="FunFam" id="2.40.110.10:FF:000003">
    <property type="entry name" value="Acyl-coenzyme A oxidase"/>
    <property type="match status" value="1"/>
</dbReference>
<dbReference type="InterPro" id="IPR009100">
    <property type="entry name" value="AcylCoA_DH/oxidase_NM_dom_sf"/>
</dbReference>
<sequence length="432" mass="48046">MKVEVILQEQLFFTKYVDLFSFKKRPFLSKSETYEASVAKSVKVFELMREHNWSEADMDLISKILNYDFALSLHHTMFIPGIERLGTDEQKAKWLPLAQSYQIVGTYAQTELGHGTNLLGLETTATYDRDSDEFVLNTPRLSSMKWWPGGLGKSSTHAIILAHLVIDGEKYGMHGFMVQLRSLEDHMPMPGLKMGDIGPKLGANNVDNGFLILNKVRIPRDNMLMRNARVTRGGKFQQLSTSKANYATMVLVRVKIIGWSTDTLRQASCVAVRYSATRRQTTLKPGTPEQQVLDFQTQQFKVTPSVAAAYACSFLAQSMLTLYKRVFAEIVKGNNSNLAELHAQSAGLKAFLTDMATGMVEVCRRSCGGHGYLVSSGVAENMVGSLAMVTVEGENTVLYLQTARLHVKNMLGSLAMVTVEGENTVLYLQTAL</sequence>
<dbReference type="Gene3D" id="1.20.140.10">
    <property type="entry name" value="Butyryl-CoA Dehydrogenase, subunit A, domain 3"/>
    <property type="match status" value="1"/>
</dbReference>
<dbReference type="EMBL" id="JAIWYP010000005">
    <property type="protein sequence ID" value="KAH3826400.1"/>
    <property type="molecule type" value="Genomic_DNA"/>
</dbReference>
<name>A0A9D4JVL9_DREPO</name>
<protein>
    <recommendedName>
        <fullName evidence="15">Acyl-coenzyme A oxidase</fullName>
    </recommendedName>
</protein>
<gene>
    <name evidence="13" type="ORF">DPMN_128304</name>
</gene>
<dbReference type="GO" id="GO:0005777">
    <property type="term" value="C:peroxisome"/>
    <property type="evidence" value="ECO:0007669"/>
    <property type="project" value="UniProtKB-SubCell"/>
</dbReference>
<reference evidence="13" key="2">
    <citation type="submission" date="2020-11" db="EMBL/GenBank/DDBJ databases">
        <authorList>
            <person name="McCartney M.A."/>
            <person name="Auch B."/>
            <person name="Kono T."/>
            <person name="Mallez S."/>
            <person name="Becker A."/>
            <person name="Gohl D.M."/>
            <person name="Silverstein K.A.T."/>
            <person name="Koren S."/>
            <person name="Bechman K.B."/>
            <person name="Herman A."/>
            <person name="Abrahante J.E."/>
            <person name="Garbe J."/>
        </authorList>
    </citation>
    <scope>NUCLEOTIDE SEQUENCE</scope>
    <source>
        <strain evidence="13">Duluth1</strain>
        <tissue evidence="13">Whole animal</tissue>
    </source>
</reference>
<dbReference type="Pfam" id="PF14749">
    <property type="entry name" value="Acyl-CoA_ox_N"/>
    <property type="match status" value="1"/>
</dbReference>
<evidence type="ECO:0000256" key="5">
    <source>
        <dbReference type="ARBA" id="ARBA00022630"/>
    </source>
</evidence>
<dbReference type="InterPro" id="IPR012258">
    <property type="entry name" value="Acyl-CoA_oxidase"/>
</dbReference>
<dbReference type="AlphaFoldDB" id="A0A9D4JVL9"/>
<accession>A0A9D4JVL9</accession>
<dbReference type="InterPro" id="IPR055060">
    <property type="entry name" value="ACOX_C_alpha1"/>
</dbReference>
<dbReference type="GO" id="GO:0003997">
    <property type="term" value="F:acyl-CoA oxidase activity"/>
    <property type="evidence" value="ECO:0007669"/>
    <property type="project" value="InterPro"/>
</dbReference>
<evidence type="ECO:0000256" key="6">
    <source>
        <dbReference type="ARBA" id="ARBA00022827"/>
    </source>
</evidence>
<dbReference type="InterPro" id="IPR036250">
    <property type="entry name" value="AcylCo_DH-like_C"/>
</dbReference>
<dbReference type="InterPro" id="IPR046373">
    <property type="entry name" value="Acyl-CoA_Oxase/DH_mid-dom_sf"/>
</dbReference>
<keyword evidence="5" id="KW-0285">Flavoprotein</keyword>
<evidence type="ECO:0000256" key="10">
    <source>
        <dbReference type="ARBA" id="ARBA00023140"/>
    </source>
</evidence>
<dbReference type="Proteomes" id="UP000828390">
    <property type="component" value="Unassembled WGS sequence"/>
</dbReference>
<evidence type="ECO:0000259" key="12">
    <source>
        <dbReference type="Pfam" id="PF22924"/>
    </source>
</evidence>
<dbReference type="PANTHER" id="PTHR10909:SF250">
    <property type="entry name" value="PEROXISOMAL ACYL-COENZYME A OXIDASE 1"/>
    <property type="match status" value="1"/>
</dbReference>
<comment type="caution">
    <text evidence="13">The sequence shown here is derived from an EMBL/GenBank/DDBJ whole genome shotgun (WGS) entry which is preliminary data.</text>
</comment>
<dbReference type="GO" id="GO:0005504">
    <property type="term" value="F:fatty acid binding"/>
    <property type="evidence" value="ECO:0007669"/>
    <property type="project" value="TreeGrafter"/>
</dbReference>
<evidence type="ECO:0000313" key="14">
    <source>
        <dbReference type="Proteomes" id="UP000828390"/>
    </source>
</evidence>
<dbReference type="SUPFAM" id="SSF56645">
    <property type="entry name" value="Acyl-CoA dehydrogenase NM domain-like"/>
    <property type="match status" value="1"/>
</dbReference>
<proteinExistence type="inferred from homology"/>
<organism evidence="13 14">
    <name type="scientific">Dreissena polymorpha</name>
    <name type="common">Zebra mussel</name>
    <name type="synonym">Mytilus polymorpha</name>
    <dbReference type="NCBI Taxonomy" id="45954"/>
    <lineage>
        <taxon>Eukaryota</taxon>
        <taxon>Metazoa</taxon>
        <taxon>Spiralia</taxon>
        <taxon>Lophotrochozoa</taxon>
        <taxon>Mollusca</taxon>
        <taxon>Bivalvia</taxon>
        <taxon>Autobranchia</taxon>
        <taxon>Heteroconchia</taxon>
        <taxon>Euheterodonta</taxon>
        <taxon>Imparidentia</taxon>
        <taxon>Neoheterodontei</taxon>
        <taxon>Myida</taxon>
        <taxon>Dreissenoidea</taxon>
        <taxon>Dreissenidae</taxon>
        <taxon>Dreissena</taxon>
    </lineage>
</organism>
<keyword evidence="6" id="KW-0274">FAD</keyword>
<comment type="pathway">
    <text evidence="3">Lipid metabolism; peroxisomal fatty acid beta-oxidation.</text>
</comment>
<feature type="domain" description="Acyl-coenzyme A oxidase N-terminal" evidence="11">
    <location>
        <begin position="14"/>
        <end position="104"/>
    </location>
</feature>
<evidence type="ECO:0000256" key="7">
    <source>
        <dbReference type="ARBA" id="ARBA00022832"/>
    </source>
</evidence>
<evidence type="ECO:0000313" key="13">
    <source>
        <dbReference type="EMBL" id="KAH3826400.1"/>
    </source>
</evidence>
<dbReference type="PANTHER" id="PTHR10909">
    <property type="entry name" value="ELECTRON TRANSPORT OXIDOREDUCTASE"/>
    <property type="match status" value="1"/>
</dbReference>
<evidence type="ECO:0008006" key="15">
    <source>
        <dbReference type="Google" id="ProtNLM"/>
    </source>
</evidence>
<dbReference type="InterPro" id="IPR037069">
    <property type="entry name" value="AcylCoA_DH/ox_N_sf"/>
</dbReference>
<dbReference type="FunFam" id="1.10.540.10:FF:000015">
    <property type="entry name" value="Acyl-coenzyme A oxidase"/>
    <property type="match status" value="1"/>
</dbReference>
<evidence type="ECO:0000256" key="1">
    <source>
        <dbReference type="ARBA" id="ARBA00001974"/>
    </source>
</evidence>
<evidence type="ECO:0000259" key="11">
    <source>
        <dbReference type="Pfam" id="PF14749"/>
    </source>
</evidence>
<keyword evidence="9" id="KW-0443">Lipid metabolism</keyword>
<comment type="cofactor">
    <cofactor evidence="1">
        <name>FAD</name>
        <dbReference type="ChEBI" id="CHEBI:57692"/>
    </cofactor>
</comment>
<keyword evidence="7" id="KW-0276">Fatty acid metabolism</keyword>
<reference evidence="13" key="1">
    <citation type="journal article" date="2019" name="bioRxiv">
        <title>The Genome of the Zebra Mussel, Dreissena polymorpha: A Resource for Invasive Species Research.</title>
        <authorList>
            <person name="McCartney M.A."/>
            <person name="Auch B."/>
            <person name="Kono T."/>
            <person name="Mallez S."/>
            <person name="Zhang Y."/>
            <person name="Obille A."/>
            <person name="Becker A."/>
            <person name="Abrahante J.E."/>
            <person name="Garbe J."/>
            <person name="Badalamenti J.P."/>
            <person name="Herman A."/>
            <person name="Mangelson H."/>
            <person name="Liachko I."/>
            <person name="Sullivan S."/>
            <person name="Sone E.D."/>
            <person name="Koren S."/>
            <person name="Silverstein K.A.T."/>
            <person name="Beckman K.B."/>
            <person name="Gohl D.M."/>
        </authorList>
    </citation>
    <scope>NUCLEOTIDE SEQUENCE</scope>
    <source>
        <strain evidence="13">Duluth1</strain>
        <tissue evidence="13">Whole animal</tissue>
    </source>
</reference>
<comment type="similarity">
    <text evidence="4">Belongs to the acyl-CoA oxidase family.</text>
</comment>
<evidence type="ECO:0000256" key="9">
    <source>
        <dbReference type="ARBA" id="ARBA00023098"/>
    </source>
</evidence>
<dbReference type="Gene3D" id="2.40.110.10">
    <property type="entry name" value="Butyryl-CoA Dehydrogenase, subunit A, domain 2"/>
    <property type="match status" value="1"/>
</dbReference>
<dbReference type="Pfam" id="PF22924">
    <property type="entry name" value="ACOX_C_alpha1"/>
    <property type="match status" value="1"/>
</dbReference>
<dbReference type="SUPFAM" id="SSF47203">
    <property type="entry name" value="Acyl-CoA dehydrogenase C-terminal domain-like"/>
    <property type="match status" value="1"/>
</dbReference>
<feature type="domain" description="Acyl-CoA oxidase C-alpha1" evidence="12">
    <location>
        <begin position="246"/>
        <end position="405"/>
    </location>
</feature>
<comment type="subcellular location">
    <subcellularLocation>
        <location evidence="2">Peroxisome</location>
    </subcellularLocation>
</comment>
<dbReference type="Gene3D" id="1.10.540.10">
    <property type="entry name" value="Acyl-CoA dehydrogenase/oxidase, N-terminal domain"/>
    <property type="match status" value="1"/>
</dbReference>